<dbReference type="Pfam" id="PF03435">
    <property type="entry name" value="Sacchrp_dh_NADP"/>
    <property type="match status" value="1"/>
</dbReference>
<dbReference type="Gene3D" id="3.40.50.720">
    <property type="entry name" value="NAD(P)-binding Rossmann-like Domain"/>
    <property type="match status" value="1"/>
</dbReference>
<dbReference type="InterPro" id="IPR036291">
    <property type="entry name" value="NAD(P)-bd_dom_sf"/>
</dbReference>
<dbReference type="PANTHER" id="PTHR43796">
    <property type="entry name" value="CARBOXYNORSPERMIDINE SYNTHASE"/>
    <property type="match status" value="1"/>
</dbReference>
<feature type="domain" description="Saccharopine dehydrogenase NADP binding" evidence="1">
    <location>
        <begin position="3"/>
        <end position="113"/>
    </location>
</feature>
<dbReference type="PANTHER" id="PTHR43796:SF2">
    <property type="entry name" value="CARBOXYNORSPERMIDINE SYNTHASE"/>
    <property type="match status" value="1"/>
</dbReference>
<evidence type="ECO:0000313" key="2">
    <source>
        <dbReference type="EMBL" id="MUN29058.1"/>
    </source>
</evidence>
<evidence type="ECO:0000313" key="3">
    <source>
        <dbReference type="Proteomes" id="UP000470772"/>
    </source>
</evidence>
<comment type="caution">
    <text evidence="2">The sequence shown here is derived from an EMBL/GenBank/DDBJ whole genome shotgun (WGS) entry which is preliminary data.</text>
</comment>
<protein>
    <submittedName>
        <fullName evidence="2">NAD-dependent epimerase/dehydratase family protein</fullName>
    </submittedName>
</protein>
<organism evidence="2 3">
    <name type="scientific">Sulfuracidifex metallicus DSM 6482 = JCM 9184</name>
    <dbReference type="NCBI Taxonomy" id="523847"/>
    <lineage>
        <taxon>Archaea</taxon>
        <taxon>Thermoproteota</taxon>
        <taxon>Thermoprotei</taxon>
        <taxon>Sulfolobales</taxon>
        <taxon>Sulfolobaceae</taxon>
        <taxon>Sulfuracidifex</taxon>
    </lineage>
</organism>
<accession>A0A6A9QMU7</accession>
<gene>
    <name evidence="2" type="ORF">GC250_06325</name>
</gene>
<sequence>MKVAVLGGSGLIGSVIVMELVKRGHNVTVMDLVPPNPLESDFVKVDLREVDNTASKLRTFDLVINSAQYYFNMEAMRASLKAGVNYMDLGGLFWMTRKQLELHKEFEKEGLLALVGMGAEPGVTNVIARKMREEYGIPREIHLRDGWRSTLDNVNWSVDTQLDEATMDAPIWDGEIKFFPPFSRQEEVEFSIGKIRTYLTIHSELATFPSSFPGTLKIDWMEGGTGFECIFLLGKIFGSGEVRGTKSRDLLKEAMREKGLIGYSGITPDEVEAAKVIFVYEEKKIEAEFVATPHGRFDGTQFVTGISPVLAMDAGLKGEGVLPPEKVITPDPFLEALKREGISLEFRETA</sequence>
<dbReference type="AlphaFoldDB" id="A0A6A9QMU7"/>
<dbReference type="EMBL" id="WGGD01000005">
    <property type="protein sequence ID" value="MUN29058.1"/>
    <property type="molecule type" value="Genomic_DNA"/>
</dbReference>
<evidence type="ECO:0000259" key="1">
    <source>
        <dbReference type="Pfam" id="PF03435"/>
    </source>
</evidence>
<keyword evidence="3" id="KW-1185">Reference proteome</keyword>
<proteinExistence type="predicted"/>
<dbReference type="SUPFAM" id="SSF51735">
    <property type="entry name" value="NAD(P)-binding Rossmann-fold domains"/>
    <property type="match status" value="1"/>
</dbReference>
<dbReference type="Proteomes" id="UP000470772">
    <property type="component" value="Unassembled WGS sequence"/>
</dbReference>
<name>A0A6A9QMU7_SULME</name>
<dbReference type="Gene3D" id="3.30.360.10">
    <property type="entry name" value="Dihydrodipicolinate Reductase, domain 2"/>
    <property type="match status" value="1"/>
</dbReference>
<dbReference type="InterPro" id="IPR005097">
    <property type="entry name" value="Sacchrp_dh_NADP-bd"/>
</dbReference>
<reference evidence="2 3" key="1">
    <citation type="submission" date="2019-10" db="EMBL/GenBank/DDBJ databases">
        <title>Sequencing and Assembly of Multiple Reported Metal-Biooxidizing Members of the Extremely Thermoacidophilic Archaeal Family Sulfolobaceae.</title>
        <authorList>
            <person name="Counts J.A."/>
            <person name="Kelly R.M."/>
        </authorList>
    </citation>
    <scope>NUCLEOTIDE SEQUENCE [LARGE SCALE GENOMIC DNA]</scope>
    <source>
        <strain evidence="2 3">DSM 6482</strain>
    </source>
</reference>